<dbReference type="SUPFAM" id="SSF52467">
    <property type="entry name" value="DHS-like NAD/FAD-binding domain"/>
    <property type="match status" value="1"/>
</dbReference>
<dbReference type="InterPro" id="IPR033947">
    <property type="entry name" value="ETF_alpha_N"/>
</dbReference>
<feature type="domain" description="Electron transfer flavoprotein alpha/beta-subunit N-terminal" evidence="8">
    <location>
        <begin position="6"/>
        <end position="201"/>
    </location>
</feature>
<comment type="similarity">
    <text evidence="2">Belongs to the ETF alpha-subunit/FixB family.</text>
</comment>
<keyword evidence="7" id="KW-0812">Transmembrane</keyword>
<gene>
    <name evidence="9" type="ORF">T265_09595</name>
</gene>
<evidence type="ECO:0000256" key="3">
    <source>
        <dbReference type="ARBA" id="ARBA00022448"/>
    </source>
</evidence>
<evidence type="ECO:0000256" key="5">
    <source>
        <dbReference type="ARBA" id="ARBA00022827"/>
    </source>
</evidence>
<keyword evidence="7" id="KW-1133">Transmembrane helix</keyword>
<dbReference type="SUPFAM" id="SSF52402">
    <property type="entry name" value="Adenine nucleotide alpha hydrolases-like"/>
    <property type="match status" value="1"/>
</dbReference>
<reference evidence="9 10" key="1">
    <citation type="submission" date="2013-11" db="EMBL/GenBank/DDBJ databases">
        <title>Opisthorchis viverrini - life in the bile duct.</title>
        <authorList>
            <person name="Young N.D."/>
            <person name="Nagarajan N."/>
            <person name="Lin S.J."/>
            <person name="Korhonen P.K."/>
            <person name="Jex A.R."/>
            <person name="Hall R.S."/>
            <person name="Safavi-Hemami H."/>
            <person name="Kaewkong W."/>
            <person name="Bertrand D."/>
            <person name="Gao S."/>
            <person name="Seet Q."/>
            <person name="Wongkham S."/>
            <person name="Teh B.T."/>
            <person name="Wongkham C."/>
            <person name="Intapan P.M."/>
            <person name="Maleewong W."/>
            <person name="Yang X."/>
            <person name="Hu M."/>
            <person name="Wang Z."/>
            <person name="Hofmann A."/>
            <person name="Sternberg P.W."/>
            <person name="Tan P."/>
            <person name="Wang J."/>
            <person name="Gasser R.B."/>
        </authorList>
    </citation>
    <scope>NUCLEOTIDE SEQUENCE [LARGE SCALE GENOMIC DNA]</scope>
</reference>
<dbReference type="Proteomes" id="UP000054324">
    <property type="component" value="Unassembled WGS sequence"/>
</dbReference>
<protein>
    <recommendedName>
        <fullName evidence="8">Electron transfer flavoprotein alpha/beta-subunit N-terminal domain-containing protein</fullName>
    </recommendedName>
</protein>
<comment type="subcellular location">
    <subcellularLocation>
        <location evidence="1">Mitochondrion matrix</location>
    </subcellularLocation>
</comment>
<keyword evidence="10" id="KW-1185">Reference proteome</keyword>
<evidence type="ECO:0000256" key="7">
    <source>
        <dbReference type="SAM" id="Phobius"/>
    </source>
</evidence>
<dbReference type="AlphaFoldDB" id="A0A074Z575"/>
<dbReference type="GO" id="GO:0009055">
    <property type="term" value="F:electron transfer activity"/>
    <property type="evidence" value="ECO:0007669"/>
    <property type="project" value="InterPro"/>
</dbReference>
<dbReference type="Pfam" id="PF01012">
    <property type="entry name" value="ETF"/>
    <property type="match status" value="1"/>
</dbReference>
<accession>A0A074Z575</accession>
<keyword evidence="4" id="KW-0285">Flavoprotein</keyword>
<evidence type="ECO:0000313" key="9">
    <source>
        <dbReference type="EMBL" id="KER22266.1"/>
    </source>
</evidence>
<evidence type="ECO:0000256" key="4">
    <source>
        <dbReference type="ARBA" id="ARBA00022630"/>
    </source>
</evidence>
<dbReference type="InterPro" id="IPR001308">
    <property type="entry name" value="ETF_a/FixB"/>
</dbReference>
<evidence type="ECO:0000256" key="2">
    <source>
        <dbReference type="ARBA" id="ARBA00005817"/>
    </source>
</evidence>
<evidence type="ECO:0000256" key="1">
    <source>
        <dbReference type="ARBA" id="ARBA00004305"/>
    </source>
</evidence>
<dbReference type="SMART" id="SM00893">
    <property type="entry name" value="ETF"/>
    <property type="match status" value="1"/>
</dbReference>
<keyword evidence="7" id="KW-0472">Membrane</keyword>
<dbReference type="CTD" id="20323763"/>
<dbReference type="InterPro" id="IPR014730">
    <property type="entry name" value="ETF_a/b_N"/>
</dbReference>
<evidence type="ECO:0000259" key="8">
    <source>
        <dbReference type="SMART" id="SM00893"/>
    </source>
</evidence>
<dbReference type="STRING" id="6198.A0A074Z575"/>
<dbReference type="GO" id="GO:0005759">
    <property type="term" value="C:mitochondrial matrix"/>
    <property type="evidence" value="ECO:0007669"/>
    <property type="project" value="UniProtKB-SubCell"/>
</dbReference>
<dbReference type="InterPro" id="IPR014731">
    <property type="entry name" value="ETF_asu_C"/>
</dbReference>
<keyword evidence="3" id="KW-0813">Transport</keyword>
<sequence length="670" mass="73899">MNYFWFLAFGKLGKHKGMLATRSAKEALTSIEPQNPGTACPGSLVSVFLGSRKNYSTAVNELGFVGAHNTLFYLLRHLLFEIAVNNSVAEKITPLVLSAQSKLGASHIVVGSSTFGRDFLPRVAAKLNTSPINDVIAILSEDTFQRPIYAGNAVVTLKSLDPIRCLTVRGTAFPPTTLSDGATAPIESFPLPGADALGSEASDLVEFVSVEKHKSDRPELTDASVVVSGGRGMKSGENFELLYQLADKLNAAVGASRAAVDAGFVPNDMQVGQTGKIVAPKLYIAVGISGAIQHLAGMKDSKVIVAINKDPDAPIFQPSYCLLVPATNHKFRSASVAQLMTHVTFQKVFHSLKSVLNGTTNWTSLIPNEWIDQALNTPGSAYVIAFVYWLRHPVLLCFLLPTLLIIFLYCTVLVIHLCRLRYWLVRQYNRWWPSPVHTDRRLSYVSLCRADLASLAQLAKRVIAAIWDAHGRIFHAYEVVGMDRLPATGPAFVVYYHGTCPFDAYYLLSRYCIEHDRFPIAVVDRFLFRLPGMKYVLDLVGAIEGTVEQCAAYLNPSMRDERTAMRLNDDNPNGCVLLLAPGGVREALFADEFYCTIWGKRYGFAKVAILAKQTSVFTRLNTQEARTYIGEPIYPLEGETPEELAERATLQSSRYALTNENLAKPMRNIY</sequence>
<evidence type="ECO:0000313" key="10">
    <source>
        <dbReference type="Proteomes" id="UP000054324"/>
    </source>
</evidence>
<evidence type="ECO:0000256" key="6">
    <source>
        <dbReference type="ARBA" id="ARBA00022982"/>
    </source>
</evidence>
<dbReference type="EMBL" id="KL596908">
    <property type="protein sequence ID" value="KER22266.1"/>
    <property type="molecule type" value="Genomic_DNA"/>
</dbReference>
<dbReference type="OrthoDB" id="44277at2759"/>
<dbReference type="PROSITE" id="PS00696">
    <property type="entry name" value="ETF_ALPHA"/>
    <property type="match status" value="1"/>
</dbReference>
<dbReference type="PANTHER" id="PTHR43153:SF1">
    <property type="entry name" value="ELECTRON TRANSFER FLAVOPROTEIN SUBUNIT ALPHA, MITOCHONDRIAL"/>
    <property type="match status" value="1"/>
</dbReference>
<dbReference type="GO" id="GO:0033539">
    <property type="term" value="P:fatty acid beta-oxidation using acyl-CoA dehydrogenase"/>
    <property type="evidence" value="ECO:0007669"/>
    <property type="project" value="TreeGrafter"/>
</dbReference>
<keyword evidence="6" id="KW-0249">Electron transport</keyword>
<name>A0A074Z575_OPIVI</name>
<dbReference type="KEGG" id="ovi:T265_09595"/>
<dbReference type="InterPro" id="IPR014729">
    <property type="entry name" value="Rossmann-like_a/b/a_fold"/>
</dbReference>
<proteinExistence type="inferred from homology"/>
<dbReference type="GeneID" id="20323763"/>
<dbReference type="RefSeq" id="XP_009173974.1">
    <property type="nucleotide sequence ID" value="XM_009175710.1"/>
</dbReference>
<feature type="transmembrane region" description="Helical" evidence="7">
    <location>
        <begin position="398"/>
        <end position="418"/>
    </location>
</feature>
<organism evidence="9 10">
    <name type="scientific">Opisthorchis viverrini</name>
    <name type="common">Southeast Asian liver fluke</name>
    <dbReference type="NCBI Taxonomy" id="6198"/>
    <lineage>
        <taxon>Eukaryota</taxon>
        <taxon>Metazoa</taxon>
        <taxon>Spiralia</taxon>
        <taxon>Lophotrochozoa</taxon>
        <taxon>Platyhelminthes</taxon>
        <taxon>Trematoda</taxon>
        <taxon>Digenea</taxon>
        <taxon>Opisthorchiida</taxon>
        <taxon>Opisthorchiata</taxon>
        <taxon>Opisthorchiidae</taxon>
        <taxon>Opisthorchis</taxon>
    </lineage>
</organism>
<dbReference type="Gene3D" id="3.40.50.1220">
    <property type="entry name" value="TPP-binding domain"/>
    <property type="match status" value="1"/>
</dbReference>
<dbReference type="PANTHER" id="PTHR43153">
    <property type="entry name" value="ELECTRON TRANSFER FLAVOPROTEIN ALPHA"/>
    <property type="match status" value="1"/>
</dbReference>
<dbReference type="GO" id="GO:0050660">
    <property type="term" value="F:flavin adenine dinucleotide binding"/>
    <property type="evidence" value="ECO:0007669"/>
    <property type="project" value="InterPro"/>
</dbReference>
<dbReference type="InterPro" id="IPR029035">
    <property type="entry name" value="DHS-like_NAD/FAD-binding_dom"/>
</dbReference>
<dbReference type="FunFam" id="3.40.50.1220:FF:000001">
    <property type="entry name" value="Electron transfer flavoprotein, alpha subunit"/>
    <property type="match status" value="1"/>
</dbReference>
<keyword evidence="5" id="KW-0274">FAD</keyword>
<dbReference type="Pfam" id="PF00766">
    <property type="entry name" value="ETF_alpha"/>
    <property type="match status" value="1"/>
</dbReference>
<dbReference type="CDD" id="cd07987">
    <property type="entry name" value="LPLAT_MGAT-like"/>
    <property type="match status" value="1"/>
</dbReference>
<dbReference type="Gene3D" id="3.40.50.620">
    <property type="entry name" value="HUPs"/>
    <property type="match status" value="1"/>
</dbReference>
<dbReference type="CDD" id="cd01715">
    <property type="entry name" value="ETF_alpha"/>
    <property type="match status" value="1"/>
</dbReference>
<dbReference type="InterPro" id="IPR018206">
    <property type="entry name" value="ETF_asu_C_CS"/>
</dbReference>